<reference evidence="2 3" key="1">
    <citation type="journal article" date="2023" name="G3 (Bethesda)">
        <title>A chromosome-length genome assembly and annotation of blackberry (Rubus argutus, cv. 'Hillquist').</title>
        <authorList>
            <person name="Bruna T."/>
            <person name="Aryal R."/>
            <person name="Dudchenko O."/>
            <person name="Sargent D.J."/>
            <person name="Mead D."/>
            <person name="Buti M."/>
            <person name="Cavallini A."/>
            <person name="Hytonen T."/>
            <person name="Andres J."/>
            <person name="Pham M."/>
            <person name="Weisz D."/>
            <person name="Mascagni F."/>
            <person name="Usai G."/>
            <person name="Natali L."/>
            <person name="Bassil N."/>
            <person name="Fernandez G.E."/>
            <person name="Lomsadze A."/>
            <person name="Armour M."/>
            <person name="Olukolu B."/>
            <person name="Poorten T."/>
            <person name="Britton C."/>
            <person name="Davik J."/>
            <person name="Ashrafi H."/>
            <person name="Aiden E.L."/>
            <person name="Borodovsky M."/>
            <person name="Worthington M."/>
        </authorList>
    </citation>
    <scope>NUCLEOTIDE SEQUENCE [LARGE SCALE GENOMIC DNA]</scope>
    <source>
        <strain evidence="2">PI 553951</strain>
    </source>
</reference>
<dbReference type="EMBL" id="JBEDUW010000001">
    <property type="protein sequence ID" value="KAK9950904.1"/>
    <property type="molecule type" value="Genomic_DNA"/>
</dbReference>
<keyword evidence="3" id="KW-1185">Reference proteome</keyword>
<evidence type="ECO:0000256" key="1">
    <source>
        <dbReference type="SAM" id="Coils"/>
    </source>
</evidence>
<evidence type="ECO:0000313" key="3">
    <source>
        <dbReference type="Proteomes" id="UP001457282"/>
    </source>
</evidence>
<dbReference type="AlphaFoldDB" id="A0AAW1YQN6"/>
<accession>A0AAW1YQN6</accession>
<sequence length="108" mass="12215">MGPEAHIPLGAIEARKMVGTFPERSSTLKDVSRWFKKNDDTKSETMSVMVTNASTMEEQIQELRTRLAQVETEAAQRQIEKELEAKKLADIEAEAAKRLVEKKLKLLS</sequence>
<gene>
    <name evidence="2" type="ORF">M0R45_006370</name>
</gene>
<protein>
    <submittedName>
        <fullName evidence="2">Uncharacterized protein</fullName>
    </submittedName>
</protein>
<organism evidence="2 3">
    <name type="scientific">Rubus argutus</name>
    <name type="common">Southern blackberry</name>
    <dbReference type="NCBI Taxonomy" id="59490"/>
    <lineage>
        <taxon>Eukaryota</taxon>
        <taxon>Viridiplantae</taxon>
        <taxon>Streptophyta</taxon>
        <taxon>Embryophyta</taxon>
        <taxon>Tracheophyta</taxon>
        <taxon>Spermatophyta</taxon>
        <taxon>Magnoliopsida</taxon>
        <taxon>eudicotyledons</taxon>
        <taxon>Gunneridae</taxon>
        <taxon>Pentapetalae</taxon>
        <taxon>rosids</taxon>
        <taxon>fabids</taxon>
        <taxon>Rosales</taxon>
        <taxon>Rosaceae</taxon>
        <taxon>Rosoideae</taxon>
        <taxon>Rosoideae incertae sedis</taxon>
        <taxon>Rubus</taxon>
    </lineage>
</organism>
<name>A0AAW1YQN6_RUBAR</name>
<feature type="coiled-coil region" evidence="1">
    <location>
        <begin position="53"/>
        <end position="80"/>
    </location>
</feature>
<comment type="caution">
    <text evidence="2">The sequence shown here is derived from an EMBL/GenBank/DDBJ whole genome shotgun (WGS) entry which is preliminary data.</text>
</comment>
<evidence type="ECO:0000313" key="2">
    <source>
        <dbReference type="EMBL" id="KAK9950904.1"/>
    </source>
</evidence>
<dbReference type="Proteomes" id="UP001457282">
    <property type="component" value="Unassembled WGS sequence"/>
</dbReference>
<proteinExistence type="predicted"/>
<keyword evidence="1" id="KW-0175">Coiled coil</keyword>